<dbReference type="Proteomes" id="UP001377692">
    <property type="component" value="Unassembled WGS sequence"/>
</dbReference>
<keyword evidence="1" id="KW-0812">Transmembrane</keyword>
<organism evidence="2 3">
    <name type="scientific">Pseudomonas kermanshahensis</name>
    <dbReference type="NCBI Taxonomy" id="2745482"/>
    <lineage>
        <taxon>Bacteria</taxon>
        <taxon>Pseudomonadati</taxon>
        <taxon>Pseudomonadota</taxon>
        <taxon>Gammaproteobacteria</taxon>
        <taxon>Pseudomonadales</taxon>
        <taxon>Pseudomonadaceae</taxon>
        <taxon>Pseudomonas</taxon>
    </lineage>
</organism>
<evidence type="ECO:0000313" key="2">
    <source>
        <dbReference type="EMBL" id="MEJ5904966.1"/>
    </source>
</evidence>
<dbReference type="EMBL" id="JBBHLD010000006">
    <property type="protein sequence ID" value="MEJ5904966.1"/>
    <property type="molecule type" value="Genomic_DNA"/>
</dbReference>
<comment type="caution">
    <text evidence="2">The sequence shown here is derived from an EMBL/GenBank/DDBJ whole genome shotgun (WGS) entry which is preliminary data.</text>
</comment>
<feature type="transmembrane region" description="Helical" evidence="1">
    <location>
        <begin position="26"/>
        <end position="44"/>
    </location>
</feature>
<keyword evidence="1" id="KW-1133">Transmembrane helix</keyword>
<protein>
    <submittedName>
        <fullName evidence="2">Type II secretion system protein GspM</fullName>
    </submittedName>
</protein>
<proteinExistence type="predicted"/>
<keyword evidence="1" id="KW-0472">Membrane</keyword>
<accession>A0ABU8R508</accession>
<name>A0ABU8R508_9PSED</name>
<reference evidence="2 3" key="1">
    <citation type="submission" date="2024-02" db="EMBL/GenBank/DDBJ databases">
        <title>Identification of pathogenicity and growth-promoting functions of Pseudomonas putida variants.</title>
        <authorList>
            <person name="Sun J."/>
        </authorList>
    </citation>
    <scope>NUCLEOTIDE SEQUENCE [LARGE SCALE GENOMIC DNA]</scope>
    <source>
        <strain evidence="2 3">A04</strain>
    </source>
</reference>
<evidence type="ECO:0000256" key="1">
    <source>
        <dbReference type="SAM" id="Phobius"/>
    </source>
</evidence>
<gene>
    <name evidence="2" type="primary">gspM</name>
    <name evidence="2" type="ORF">V7V80_09785</name>
</gene>
<sequence length="156" mass="17277">MKRWHESVWVRQWQQLPAGRRTSLNVALWGLAFIAAWQLAWLPAQARLQQAEQKLLRAQALGAQLQRVSRAPVRSQGSVERLTPASLSESARVAGLSITALETRAEQVDISLQGPPAAVFSWLHSLGRDTGGVRNIQLHVDGEWLQARFALALSEA</sequence>
<dbReference type="RefSeq" id="WP_186677119.1">
    <property type="nucleotide sequence ID" value="NZ_CP119382.1"/>
</dbReference>
<evidence type="ECO:0000313" key="3">
    <source>
        <dbReference type="Proteomes" id="UP001377692"/>
    </source>
</evidence>
<keyword evidence="3" id="KW-1185">Reference proteome</keyword>